<dbReference type="InterPro" id="IPR024078">
    <property type="entry name" value="LmbE-like_dom_sf"/>
</dbReference>
<dbReference type="PANTHER" id="PTHR12993">
    <property type="entry name" value="N-ACETYLGLUCOSAMINYL-PHOSPHATIDYLINOSITOL DE-N-ACETYLASE-RELATED"/>
    <property type="match status" value="1"/>
</dbReference>
<sequence>MRAKDFFEAAQGLPIAPLDHIVGPGGVIVVAPHPDDESLGCGGLIALAQAQGRAVVVIIVSDGCGSHPNSRSHPPERLRALRQEETREAATALGLESSSVLFLGLPDRSVPQDGAAAEEAADAIADVARNIDASAILATWAHDPHCDHQAAWRIAAMAHRRLQTDRALLAYPIWGWSLPPDAEVGAAPEGWRLAIDDVLALKQRAIAAHRSQVTDIVENDPPVLILPESALEPFKRTYEIFLRGSP</sequence>
<dbReference type="STRING" id="395965.Msil_3594"/>
<dbReference type="SUPFAM" id="SSF102588">
    <property type="entry name" value="LmbE-like"/>
    <property type="match status" value="1"/>
</dbReference>
<name>B8EIY8_METSB</name>
<accession>B8EIY8</accession>
<proteinExistence type="predicted"/>
<dbReference type="PANTHER" id="PTHR12993:SF29">
    <property type="entry name" value="BLR3841 PROTEIN"/>
    <property type="match status" value="1"/>
</dbReference>
<organism evidence="1 2">
    <name type="scientific">Methylocella silvestris (strain DSM 15510 / CIP 108128 / LMG 27833 / NCIMB 13906 / BL2)</name>
    <dbReference type="NCBI Taxonomy" id="395965"/>
    <lineage>
        <taxon>Bacteria</taxon>
        <taxon>Pseudomonadati</taxon>
        <taxon>Pseudomonadota</taxon>
        <taxon>Alphaproteobacteria</taxon>
        <taxon>Hyphomicrobiales</taxon>
        <taxon>Beijerinckiaceae</taxon>
        <taxon>Methylocella</taxon>
    </lineage>
</organism>
<dbReference type="HOGENOM" id="CLU_049311_0_1_5"/>
<keyword evidence="2" id="KW-1185">Reference proteome</keyword>
<dbReference type="eggNOG" id="COG2120">
    <property type="taxonomic scope" value="Bacteria"/>
</dbReference>
<reference evidence="1 2" key="1">
    <citation type="journal article" date="2010" name="J. Bacteriol.">
        <title>Complete genome sequence of the aerobic facultative methanotroph Methylocella silvestris BL2.</title>
        <authorList>
            <person name="Chen Y."/>
            <person name="Crombie A."/>
            <person name="Rahman M.T."/>
            <person name="Dedysh S.N."/>
            <person name="Liesack W."/>
            <person name="Stott M.B."/>
            <person name="Alam M."/>
            <person name="Theisen A.R."/>
            <person name="Murrell J.C."/>
            <person name="Dunfield P.F."/>
        </authorList>
    </citation>
    <scope>NUCLEOTIDE SEQUENCE [LARGE SCALE GENOMIC DNA]</scope>
    <source>
        <strain evidence="2">DSM 15510 / CIP 108128 / LMG 27833 / NCIMB 13906 / BL2</strain>
    </source>
</reference>
<dbReference type="EMBL" id="CP001280">
    <property type="protein sequence ID" value="ACK52480.1"/>
    <property type="molecule type" value="Genomic_DNA"/>
</dbReference>
<dbReference type="Proteomes" id="UP000002257">
    <property type="component" value="Chromosome"/>
</dbReference>
<dbReference type="AlphaFoldDB" id="B8EIY8"/>
<dbReference type="KEGG" id="msl:Msil_3594"/>
<dbReference type="Pfam" id="PF02585">
    <property type="entry name" value="PIG-L"/>
    <property type="match status" value="1"/>
</dbReference>
<gene>
    <name evidence="1" type="ordered locus">Msil_3594</name>
</gene>
<evidence type="ECO:0000313" key="1">
    <source>
        <dbReference type="EMBL" id="ACK52480.1"/>
    </source>
</evidence>
<evidence type="ECO:0000313" key="2">
    <source>
        <dbReference type="Proteomes" id="UP000002257"/>
    </source>
</evidence>
<dbReference type="GO" id="GO:0016811">
    <property type="term" value="F:hydrolase activity, acting on carbon-nitrogen (but not peptide) bonds, in linear amides"/>
    <property type="evidence" value="ECO:0007669"/>
    <property type="project" value="TreeGrafter"/>
</dbReference>
<protein>
    <submittedName>
        <fullName evidence="1">LmbE family protein</fullName>
    </submittedName>
</protein>
<dbReference type="RefSeq" id="WP_012592548.1">
    <property type="nucleotide sequence ID" value="NC_011666.1"/>
</dbReference>
<dbReference type="Gene3D" id="3.40.50.10320">
    <property type="entry name" value="LmbE-like"/>
    <property type="match status" value="1"/>
</dbReference>
<dbReference type="InterPro" id="IPR003737">
    <property type="entry name" value="GlcNAc_PI_deacetylase-related"/>
</dbReference>
<dbReference type="OrthoDB" id="9790023at2"/>